<reference evidence="2" key="1">
    <citation type="submission" date="2017-09" db="EMBL/GenBank/DDBJ databases">
        <authorList>
            <person name="Palmer M."/>
            <person name="Steenkamp E.T."/>
            <person name="Coetzee M.P."/>
            <person name="Avontuur J.R."/>
            <person name="Van Zyl E."/>
            <person name="Chan W.-Y."/>
            <person name="Blom J."/>
            <person name="Venter S.N."/>
        </authorList>
    </citation>
    <scope>NUCLEOTIDE SEQUENCE [LARGE SCALE GENOMIC DNA]</scope>
    <source>
        <strain evidence="2">QC88-366</strain>
    </source>
</reference>
<dbReference type="Proteomes" id="UP000236345">
    <property type="component" value="Unassembled WGS sequence"/>
</dbReference>
<name>A0A2K1Q9Q4_9GAMM</name>
<gene>
    <name evidence="1" type="ORF">COO59_09600</name>
</gene>
<dbReference type="EMBL" id="NWUO01000006">
    <property type="protein sequence ID" value="PNS11745.1"/>
    <property type="molecule type" value="Genomic_DNA"/>
</dbReference>
<dbReference type="RefSeq" id="WP_103059584.1">
    <property type="nucleotide sequence ID" value="NZ_BSOF01000005.1"/>
</dbReference>
<evidence type="ECO:0000313" key="1">
    <source>
        <dbReference type="EMBL" id="PNS11745.1"/>
    </source>
</evidence>
<comment type="caution">
    <text evidence="1">The sequence shown here is derived from an EMBL/GenBank/DDBJ whole genome shotgun (WGS) entry which is preliminary data.</text>
</comment>
<proteinExistence type="predicted"/>
<protein>
    <submittedName>
        <fullName evidence="1">Uncharacterized protein</fullName>
    </submittedName>
</protein>
<dbReference type="OrthoDB" id="9893156at2"/>
<accession>A0A2K1Q9Q4</accession>
<keyword evidence="2" id="KW-1185">Reference proteome</keyword>
<dbReference type="AlphaFoldDB" id="A0A2K1Q9Q4"/>
<organism evidence="1 2">
    <name type="scientific">Mixta theicola</name>
    <dbReference type="NCBI Taxonomy" id="1458355"/>
    <lineage>
        <taxon>Bacteria</taxon>
        <taxon>Pseudomonadati</taxon>
        <taxon>Pseudomonadota</taxon>
        <taxon>Gammaproteobacteria</taxon>
        <taxon>Enterobacterales</taxon>
        <taxon>Erwiniaceae</taxon>
        <taxon>Mixta</taxon>
    </lineage>
</organism>
<evidence type="ECO:0000313" key="2">
    <source>
        <dbReference type="Proteomes" id="UP000236345"/>
    </source>
</evidence>
<sequence>MNSRWLRSRELPQLGSFIVLKKGKVAWLLFRNGGAISRSAQWLRRHCHAFEPVNASSRLR</sequence>